<sequence>MNESAMCLAIQHICTQSESSKKGVPNSTAFRDEKWMTKLAAPPNGMIDDLISSDPFKISMPPRYSDTMDLAILVGFNVPV</sequence>
<evidence type="ECO:0000313" key="1">
    <source>
        <dbReference type="EMBL" id="VDO54854.1"/>
    </source>
</evidence>
<organism evidence="3">
    <name type="scientific">Haemonchus placei</name>
    <name type="common">Barber's pole worm</name>
    <dbReference type="NCBI Taxonomy" id="6290"/>
    <lineage>
        <taxon>Eukaryota</taxon>
        <taxon>Metazoa</taxon>
        <taxon>Ecdysozoa</taxon>
        <taxon>Nematoda</taxon>
        <taxon>Chromadorea</taxon>
        <taxon>Rhabditida</taxon>
        <taxon>Rhabditina</taxon>
        <taxon>Rhabditomorpha</taxon>
        <taxon>Strongyloidea</taxon>
        <taxon>Trichostrongylidae</taxon>
        <taxon>Haemonchus</taxon>
    </lineage>
</organism>
<dbReference type="Proteomes" id="UP000268014">
    <property type="component" value="Unassembled WGS sequence"/>
</dbReference>
<dbReference type="EMBL" id="UZAF01018776">
    <property type="protein sequence ID" value="VDO54854.1"/>
    <property type="molecule type" value="Genomic_DNA"/>
</dbReference>
<evidence type="ECO:0000313" key="3">
    <source>
        <dbReference type="WBParaSite" id="HPLM_0001496301-mRNA-1"/>
    </source>
</evidence>
<dbReference type="AlphaFoldDB" id="A0A0N4WTN4"/>
<accession>A0A0N4WTN4</accession>
<evidence type="ECO:0000313" key="2">
    <source>
        <dbReference type="Proteomes" id="UP000268014"/>
    </source>
</evidence>
<protein>
    <submittedName>
        <fullName evidence="3">COesterase domain-containing protein</fullName>
    </submittedName>
</protein>
<name>A0A0N4WTN4_HAEPC</name>
<reference evidence="1 2" key="2">
    <citation type="submission" date="2018-11" db="EMBL/GenBank/DDBJ databases">
        <authorList>
            <consortium name="Pathogen Informatics"/>
        </authorList>
    </citation>
    <scope>NUCLEOTIDE SEQUENCE [LARGE SCALE GENOMIC DNA]</scope>
    <source>
        <strain evidence="1 2">MHpl1</strain>
    </source>
</reference>
<gene>
    <name evidence="1" type="ORF">HPLM_LOCUS14955</name>
</gene>
<keyword evidence="2" id="KW-1185">Reference proteome</keyword>
<reference evidence="3" key="1">
    <citation type="submission" date="2017-02" db="UniProtKB">
        <authorList>
            <consortium name="WormBaseParasite"/>
        </authorList>
    </citation>
    <scope>IDENTIFICATION</scope>
</reference>
<proteinExistence type="predicted"/>
<dbReference type="WBParaSite" id="HPLM_0001496301-mRNA-1">
    <property type="protein sequence ID" value="HPLM_0001496301-mRNA-1"/>
    <property type="gene ID" value="HPLM_0001496301"/>
</dbReference>